<dbReference type="AlphaFoldDB" id="A0A9P0QNX4"/>
<dbReference type="OrthoDB" id="5419460at2759"/>
<dbReference type="PANTHER" id="PTHR36414">
    <property type="entry name" value="PROTEIN SUR7"/>
    <property type="match status" value="1"/>
</dbReference>
<dbReference type="GO" id="GO:0031505">
    <property type="term" value="P:fungal-type cell wall organization"/>
    <property type="evidence" value="ECO:0007669"/>
    <property type="project" value="TreeGrafter"/>
</dbReference>
<keyword evidence="1" id="KW-0472">Membrane</keyword>
<dbReference type="GO" id="GO:0045121">
    <property type="term" value="C:membrane raft"/>
    <property type="evidence" value="ECO:0007669"/>
    <property type="project" value="TreeGrafter"/>
</dbReference>
<dbReference type="GO" id="GO:0032185">
    <property type="term" value="P:septin cytoskeleton organization"/>
    <property type="evidence" value="ECO:0007669"/>
    <property type="project" value="TreeGrafter"/>
</dbReference>
<proteinExistence type="predicted"/>
<organism evidence="2 3">
    <name type="scientific">[Candida] railenensis</name>
    <dbReference type="NCBI Taxonomy" id="45579"/>
    <lineage>
        <taxon>Eukaryota</taxon>
        <taxon>Fungi</taxon>
        <taxon>Dikarya</taxon>
        <taxon>Ascomycota</taxon>
        <taxon>Saccharomycotina</taxon>
        <taxon>Pichiomycetes</taxon>
        <taxon>Debaryomycetaceae</taxon>
        <taxon>Kurtzmaniella</taxon>
    </lineage>
</organism>
<name>A0A9P0QNX4_9ASCO</name>
<dbReference type="GO" id="GO:0006897">
    <property type="term" value="P:endocytosis"/>
    <property type="evidence" value="ECO:0007669"/>
    <property type="project" value="TreeGrafter"/>
</dbReference>
<dbReference type="InterPro" id="IPR009571">
    <property type="entry name" value="SUR7/Rim9-like_fungi"/>
</dbReference>
<keyword evidence="3" id="KW-1185">Reference proteome</keyword>
<reference evidence="2" key="1">
    <citation type="submission" date="2022-03" db="EMBL/GenBank/DDBJ databases">
        <authorList>
            <person name="Legras J.-L."/>
            <person name="Devillers H."/>
            <person name="Grondin C."/>
        </authorList>
    </citation>
    <scope>NUCLEOTIDE SEQUENCE</scope>
    <source>
        <strain evidence="2">CLIB 1423</strain>
    </source>
</reference>
<sequence>MKLILTILNLFFLAGSCLLLIFTVLSGTADTSPINKFYWLEADTSKIPGAPSTAAWTFWGVCDRYDFGNCTLGPAYPISPPDNFHTDTNVPKDFISNRDMYYYLTKFSFGFTFVALCFAGVAFIIGILGLCFSIIDKVLVAFVSIALFFVAGTASFQTAATVLAKQAFNDSDLSAKLGVKAFAILWTTVACLLISFFLTCFGNIASSYRKHMDRVYAAKQPDGGYNDSGIPPPVVGDGIDNDVSSFTRAEPAQETKEDNGGGVRFFKIKRNPKVSDEESV</sequence>
<dbReference type="EMBL" id="CAKXYY010000006">
    <property type="protein sequence ID" value="CAH2352213.1"/>
    <property type="molecule type" value="Genomic_DNA"/>
</dbReference>
<feature type="transmembrane region" description="Helical" evidence="1">
    <location>
        <begin position="107"/>
        <end position="132"/>
    </location>
</feature>
<evidence type="ECO:0000313" key="2">
    <source>
        <dbReference type="EMBL" id="CAH2352213.1"/>
    </source>
</evidence>
<evidence type="ECO:0000313" key="3">
    <source>
        <dbReference type="Proteomes" id="UP000837801"/>
    </source>
</evidence>
<accession>A0A9P0QNX4</accession>
<keyword evidence="1" id="KW-1133">Transmembrane helix</keyword>
<keyword evidence="1" id="KW-0812">Transmembrane</keyword>
<comment type="caution">
    <text evidence="2">The sequence shown here is derived from an EMBL/GenBank/DDBJ whole genome shotgun (WGS) entry which is preliminary data.</text>
</comment>
<feature type="transmembrane region" description="Helical" evidence="1">
    <location>
        <begin position="183"/>
        <end position="204"/>
    </location>
</feature>
<dbReference type="GO" id="GO:0005938">
    <property type="term" value="C:cell cortex"/>
    <property type="evidence" value="ECO:0007669"/>
    <property type="project" value="TreeGrafter"/>
</dbReference>
<dbReference type="Pfam" id="PF06687">
    <property type="entry name" value="SUR7"/>
    <property type="match status" value="1"/>
</dbReference>
<dbReference type="PROSITE" id="PS51257">
    <property type="entry name" value="PROKAR_LIPOPROTEIN"/>
    <property type="match status" value="1"/>
</dbReference>
<dbReference type="GO" id="GO:0030866">
    <property type="term" value="P:cortical actin cytoskeleton organization"/>
    <property type="evidence" value="ECO:0007669"/>
    <property type="project" value="TreeGrafter"/>
</dbReference>
<evidence type="ECO:0000256" key="1">
    <source>
        <dbReference type="SAM" id="Phobius"/>
    </source>
</evidence>
<gene>
    <name evidence="2" type="ORF">CLIB1423_06S01354</name>
</gene>
<feature type="transmembrane region" description="Helical" evidence="1">
    <location>
        <begin position="139"/>
        <end position="163"/>
    </location>
</feature>
<dbReference type="GO" id="GO:0005886">
    <property type="term" value="C:plasma membrane"/>
    <property type="evidence" value="ECO:0007669"/>
    <property type="project" value="InterPro"/>
</dbReference>
<dbReference type="Proteomes" id="UP000837801">
    <property type="component" value="Unassembled WGS sequence"/>
</dbReference>
<protein>
    <submittedName>
        <fullName evidence="2">Protein Sur7p</fullName>
    </submittedName>
</protein>
<dbReference type="PANTHER" id="PTHR36414:SF1">
    <property type="entry name" value="PROTEIN SUR7"/>
    <property type="match status" value="1"/>
</dbReference>